<feature type="domain" description="TonB-dependent receptor plug" evidence="2">
    <location>
        <begin position="235"/>
        <end position="342"/>
    </location>
</feature>
<dbReference type="Pfam" id="PF16344">
    <property type="entry name" value="FecR_C"/>
    <property type="match status" value="1"/>
</dbReference>
<proteinExistence type="predicted"/>
<dbReference type="Gene3D" id="2.60.40.1120">
    <property type="entry name" value="Carboxypeptidase-like, regulatory domain"/>
    <property type="match status" value="1"/>
</dbReference>
<sequence>MKFKGGRYNPLGRCPSGVRYGIICALIVCLNILNIQGTIAFSYGQVISIDFKNSHLEKVMTEIRKQSNYSFLFDTKILETVPLVTVKIKSESIDEVLKAMVEKVNLDYRIEGTVIYILPKAAYDRGRKRSTLKVNPEVTQELIRVSGAVRDLDGIPLPNVTVIEKNKDINGTVTDKDGKYTIDIANNGTLVFRLVGYENKEYFIQGQSILNVELAQSANQLDDIVVVGFGTQRKVDMIGSVVSVKPSDLKVPSSNLTTALAGKVAGIIGFQRSGEPGMDNADFFIRGVTTFGYKVDPLILIDNVEVTTTDLARLQVDDIASFSIMKDATATAVYGARGANGVILIQTKEGKEGKVSLAFRFENSISNPTSDVELADPITYMKLGNESVLTRNPSSSTLPYSLDKIINTGMGEDPILYPAVDWKKALIKDYTINQRYNLSVSGGGSVARYFVSGALNQDNGLLRVPKINNFNSNIDLKTYSLRSNVNINLTNTTELLVRMSGSFDDYTGPIKGGTQVYRDVMRTNPVLFAPYYEPGGDYQYLQHIMFGNYDDGESAFYLNPYAQMVRGYRDYSRSMMLAQLELKQNLSFITPGLNFRAMANTTRNSFFEISRKYDPFWYKAVESGSSDKHSFIALNEDQGAEYLDYGESDKKVSSVFYLESALNYSRTYAEKHSLSGLLVAILRNRLDGSAGRLQLSLPYRNLGLSGRFTYSYDNRYFTEFNFGYNGSERFAAKNRFGFFPSGGVAWSVSNEKFWEDIKPVINNFRIRGTYGVVGNDAIGSAGDRFYYLSEIDMASTERGAKFGTEKGYSKKGISVKRYSNPDITWETAYKSNVALELGLFNKVQFMIDLFREHRKNIFMPRSNIPTTMGLAVDVSGNVGEAMGKGVDLSLDFNHQFSSDFWMQSMVNFTYAKSEYRVYEEPEYPHAWMSKVRTPLSATWGYVAERLFIDDAEVLNSPEQAFGDYRAGDIKFKDLNGDNKIDEMDRVPLGYPTIPEINYGFGISAGYKNIDISVFFQGLARESFWIDTKATAPFMRYTYSGETVEPGTILQNQLLKAYADSYWSEDNRDIYATWPRLYSSSLSDANSTNSWFMRDGIFLRLKQAEIGYTLPKQLSERMKISKLRVYGSGTNLLLWSKFKLWDVEMAGNGLGYPLQRVFNLGIQLSI</sequence>
<keyword evidence="5" id="KW-1185">Reference proteome</keyword>
<keyword evidence="1" id="KW-0472">Membrane</keyword>
<evidence type="ECO:0000313" key="4">
    <source>
        <dbReference type="EMBL" id="MBL1409459.1"/>
    </source>
</evidence>
<dbReference type="RefSeq" id="WP_202103217.1">
    <property type="nucleotide sequence ID" value="NZ_JAERTY010000006.1"/>
</dbReference>
<gene>
    <name evidence="4" type="ORF">JKG61_11915</name>
</gene>
<dbReference type="InterPro" id="IPR037066">
    <property type="entry name" value="Plug_dom_sf"/>
</dbReference>
<comment type="caution">
    <text evidence="4">The sequence shown here is derived from an EMBL/GenBank/DDBJ whole genome shotgun (WGS) entry which is preliminary data.</text>
</comment>
<keyword evidence="4" id="KW-0675">Receptor</keyword>
<evidence type="ECO:0000313" key="5">
    <source>
        <dbReference type="Proteomes" id="UP000625283"/>
    </source>
</evidence>
<feature type="domain" description="Protein FecR C-terminal" evidence="3">
    <location>
        <begin position="50"/>
        <end position="117"/>
    </location>
</feature>
<evidence type="ECO:0000256" key="1">
    <source>
        <dbReference type="SAM" id="Phobius"/>
    </source>
</evidence>
<keyword evidence="1" id="KW-1133">Transmembrane helix</keyword>
<dbReference type="InterPro" id="IPR012910">
    <property type="entry name" value="Plug_dom"/>
</dbReference>
<organism evidence="4 5">
    <name type="scientific">Sphingobacterium faecale</name>
    <dbReference type="NCBI Taxonomy" id="2803775"/>
    <lineage>
        <taxon>Bacteria</taxon>
        <taxon>Pseudomonadati</taxon>
        <taxon>Bacteroidota</taxon>
        <taxon>Sphingobacteriia</taxon>
        <taxon>Sphingobacteriales</taxon>
        <taxon>Sphingobacteriaceae</taxon>
        <taxon>Sphingobacterium</taxon>
    </lineage>
</organism>
<dbReference type="Pfam" id="PF13715">
    <property type="entry name" value="CarbopepD_reg_2"/>
    <property type="match status" value="1"/>
</dbReference>
<dbReference type="InterPro" id="IPR032508">
    <property type="entry name" value="FecR_C"/>
</dbReference>
<dbReference type="Gene3D" id="3.55.50.30">
    <property type="match status" value="1"/>
</dbReference>
<reference evidence="4 5" key="1">
    <citation type="submission" date="2021-01" db="EMBL/GenBank/DDBJ databases">
        <title>C459-1 draft genome sequence.</title>
        <authorList>
            <person name="Zhang X.-F."/>
        </authorList>
    </citation>
    <scope>NUCLEOTIDE SEQUENCE [LARGE SCALE GENOMIC DNA]</scope>
    <source>
        <strain evidence="5">C459-1</strain>
    </source>
</reference>
<keyword evidence="1" id="KW-0812">Transmembrane</keyword>
<dbReference type="SUPFAM" id="SSF49464">
    <property type="entry name" value="Carboxypeptidase regulatory domain-like"/>
    <property type="match status" value="1"/>
</dbReference>
<evidence type="ECO:0000259" key="3">
    <source>
        <dbReference type="Pfam" id="PF16344"/>
    </source>
</evidence>
<evidence type="ECO:0000259" key="2">
    <source>
        <dbReference type="Pfam" id="PF07715"/>
    </source>
</evidence>
<dbReference type="Proteomes" id="UP000625283">
    <property type="component" value="Unassembled WGS sequence"/>
</dbReference>
<protein>
    <submittedName>
        <fullName evidence="4">TonB-dependent receptor</fullName>
    </submittedName>
</protein>
<dbReference type="Pfam" id="PF07715">
    <property type="entry name" value="Plug"/>
    <property type="match status" value="1"/>
</dbReference>
<name>A0ABS1R424_9SPHI</name>
<feature type="transmembrane region" description="Helical" evidence="1">
    <location>
        <begin position="20"/>
        <end position="43"/>
    </location>
</feature>
<dbReference type="Gene3D" id="2.170.130.10">
    <property type="entry name" value="TonB-dependent receptor, plug domain"/>
    <property type="match status" value="1"/>
</dbReference>
<dbReference type="SUPFAM" id="SSF56935">
    <property type="entry name" value="Porins"/>
    <property type="match status" value="1"/>
</dbReference>
<dbReference type="InterPro" id="IPR008969">
    <property type="entry name" value="CarboxyPept-like_regulatory"/>
</dbReference>
<accession>A0ABS1R424</accession>
<dbReference type="EMBL" id="JAERTY010000006">
    <property type="protein sequence ID" value="MBL1409459.1"/>
    <property type="molecule type" value="Genomic_DNA"/>
</dbReference>